<dbReference type="InterPro" id="IPR036249">
    <property type="entry name" value="Thioredoxin-like_sf"/>
</dbReference>
<accession>A0A8C9N5A4</accession>
<dbReference type="PANTHER" id="PTHR46135:SF3">
    <property type="entry name" value="NME_NM23 FAMILY MEMBER 8"/>
    <property type="match status" value="1"/>
</dbReference>
<name>A0A8C9N5A4_SERCA</name>
<dbReference type="SUPFAM" id="SSF52833">
    <property type="entry name" value="Thioredoxin-like"/>
    <property type="match status" value="1"/>
</dbReference>
<dbReference type="PANTHER" id="PTHR46135">
    <property type="entry name" value="NME/NM23 FAMILY MEMBER 8"/>
    <property type="match status" value="1"/>
</dbReference>
<proteinExistence type="predicted"/>
<feature type="domain" description="Thioredoxin" evidence="1">
    <location>
        <begin position="22"/>
        <end position="96"/>
    </location>
</feature>
<dbReference type="PROSITE" id="PS00194">
    <property type="entry name" value="THIOREDOXIN_1"/>
    <property type="match status" value="1"/>
</dbReference>
<dbReference type="InterPro" id="IPR017937">
    <property type="entry name" value="Thioredoxin_CS"/>
</dbReference>
<dbReference type="AlphaFoldDB" id="A0A8C9N5A4"/>
<reference evidence="2" key="1">
    <citation type="submission" date="2025-08" db="UniProtKB">
        <authorList>
            <consortium name="Ensembl"/>
        </authorList>
    </citation>
    <scope>IDENTIFICATION</scope>
</reference>
<dbReference type="Gene3D" id="3.40.30.10">
    <property type="entry name" value="Glutaredoxin"/>
    <property type="match status" value="1"/>
</dbReference>
<dbReference type="Proteomes" id="UP000694409">
    <property type="component" value="Unassembled WGS sequence"/>
</dbReference>
<dbReference type="GeneTree" id="ENSGT00940000161182"/>
<organism evidence="2 3">
    <name type="scientific">Serinus canaria</name>
    <name type="common">Island canary</name>
    <name type="synonym">Fringilla canaria</name>
    <dbReference type="NCBI Taxonomy" id="9135"/>
    <lineage>
        <taxon>Eukaryota</taxon>
        <taxon>Metazoa</taxon>
        <taxon>Chordata</taxon>
        <taxon>Craniata</taxon>
        <taxon>Vertebrata</taxon>
        <taxon>Euteleostomi</taxon>
        <taxon>Archelosauria</taxon>
        <taxon>Archosauria</taxon>
        <taxon>Dinosauria</taxon>
        <taxon>Saurischia</taxon>
        <taxon>Theropoda</taxon>
        <taxon>Coelurosauria</taxon>
        <taxon>Aves</taxon>
        <taxon>Neognathae</taxon>
        <taxon>Neoaves</taxon>
        <taxon>Telluraves</taxon>
        <taxon>Australaves</taxon>
        <taxon>Passeriformes</taxon>
        <taxon>Passeroidea</taxon>
        <taxon>Fringillidae</taxon>
        <taxon>Carduelinae</taxon>
        <taxon>Serinus</taxon>
    </lineage>
</organism>
<keyword evidence="3" id="KW-1185">Reference proteome</keyword>
<dbReference type="Pfam" id="PF00085">
    <property type="entry name" value="Thioredoxin"/>
    <property type="match status" value="1"/>
</dbReference>
<sequence length="193" mass="22153">MAGKKKEIHSSSHLFLIPNYCILVIDVYQAWCGPCKAIQNLLKKLRIDFSEDNVLHFAAAEADNIEILKPFRRSCEPVFLFSVHGKIIAMVKGVNAPLITKIVTDLVQEEREIAAGEKERAQVLTNQILMHKCIFLLHLHCFTKYAGFGIEADEERMLTEEQIRVFYSRNKDEDQVKHLIVNRCACKSLYGKF</sequence>
<dbReference type="InterPro" id="IPR051766">
    <property type="entry name" value="TXND_domain-containing"/>
</dbReference>
<evidence type="ECO:0000313" key="3">
    <source>
        <dbReference type="Proteomes" id="UP000694409"/>
    </source>
</evidence>
<dbReference type="Ensembl" id="ENSSCAT00000015945.1">
    <property type="protein sequence ID" value="ENSSCAP00000014214.1"/>
    <property type="gene ID" value="ENSSCAG00000010449.1"/>
</dbReference>
<evidence type="ECO:0000259" key="1">
    <source>
        <dbReference type="Pfam" id="PF00085"/>
    </source>
</evidence>
<dbReference type="InterPro" id="IPR013766">
    <property type="entry name" value="Thioredoxin_domain"/>
</dbReference>
<reference evidence="2" key="2">
    <citation type="submission" date="2025-09" db="UniProtKB">
        <authorList>
            <consortium name="Ensembl"/>
        </authorList>
    </citation>
    <scope>IDENTIFICATION</scope>
</reference>
<protein>
    <recommendedName>
        <fullName evidence="1">Thioredoxin domain-containing protein</fullName>
    </recommendedName>
</protein>
<evidence type="ECO:0000313" key="2">
    <source>
        <dbReference type="Ensembl" id="ENSSCAP00000014214.1"/>
    </source>
</evidence>